<dbReference type="InterPro" id="IPR005495">
    <property type="entry name" value="LptG/LptF_permease"/>
</dbReference>
<evidence type="ECO:0000256" key="4">
    <source>
        <dbReference type="ARBA" id="ARBA00022989"/>
    </source>
</evidence>
<feature type="non-terminal residue" evidence="7">
    <location>
        <position position="198"/>
    </location>
</feature>
<dbReference type="EMBL" id="VXRY01000438">
    <property type="protein sequence ID" value="MXY34551.1"/>
    <property type="molecule type" value="Genomic_DNA"/>
</dbReference>
<feature type="transmembrane region" description="Helical" evidence="6">
    <location>
        <begin position="12"/>
        <end position="32"/>
    </location>
</feature>
<name>A0A6B0Y1E6_9RHOB</name>
<dbReference type="AlphaFoldDB" id="A0A6B0Y1E6"/>
<comment type="subcellular location">
    <subcellularLocation>
        <location evidence="1">Cell membrane</location>
        <topology evidence="1">Multi-pass membrane protein</topology>
    </subcellularLocation>
</comment>
<keyword evidence="4 6" id="KW-1133">Transmembrane helix</keyword>
<evidence type="ECO:0000313" key="7">
    <source>
        <dbReference type="EMBL" id="MXY34551.1"/>
    </source>
</evidence>
<dbReference type="Pfam" id="PF03739">
    <property type="entry name" value="LptF_LptG"/>
    <property type="match status" value="1"/>
</dbReference>
<gene>
    <name evidence="7" type="ORF">F4Y60_10795</name>
</gene>
<evidence type="ECO:0000256" key="2">
    <source>
        <dbReference type="ARBA" id="ARBA00022475"/>
    </source>
</evidence>
<protein>
    <submittedName>
        <fullName evidence="7">LptF/LptG family permease</fullName>
    </submittedName>
</protein>
<evidence type="ECO:0000256" key="5">
    <source>
        <dbReference type="ARBA" id="ARBA00023136"/>
    </source>
</evidence>
<proteinExistence type="predicted"/>
<keyword evidence="5 6" id="KW-0472">Membrane</keyword>
<comment type="caution">
    <text evidence="7">The sequence shown here is derived from an EMBL/GenBank/DDBJ whole genome shotgun (WGS) entry which is preliminary data.</text>
</comment>
<feature type="transmembrane region" description="Helical" evidence="6">
    <location>
        <begin position="101"/>
        <end position="122"/>
    </location>
</feature>
<evidence type="ECO:0000256" key="1">
    <source>
        <dbReference type="ARBA" id="ARBA00004651"/>
    </source>
</evidence>
<evidence type="ECO:0000256" key="6">
    <source>
        <dbReference type="SAM" id="Phobius"/>
    </source>
</evidence>
<feature type="transmembrane region" description="Helical" evidence="6">
    <location>
        <begin position="64"/>
        <end position="81"/>
    </location>
</feature>
<evidence type="ECO:0000256" key="3">
    <source>
        <dbReference type="ARBA" id="ARBA00022692"/>
    </source>
</evidence>
<keyword evidence="2" id="KW-1003">Cell membrane</keyword>
<organism evidence="7">
    <name type="scientific">Boseongicola sp. SB0664_bin_43</name>
    <dbReference type="NCBI Taxonomy" id="2604844"/>
    <lineage>
        <taxon>Bacteria</taxon>
        <taxon>Pseudomonadati</taxon>
        <taxon>Pseudomonadota</taxon>
        <taxon>Alphaproteobacteria</taxon>
        <taxon>Rhodobacterales</taxon>
        <taxon>Paracoccaceae</taxon>
        <taxon>Boseongicola</taxon>
    </lineage>
</organism>
<dbReference type="PANTHER" id="PTHR33529">
    <property type="entry name" value="SLR0882 PROTEIN-RELATED"/>
    <property type="match status" value="1"/>
</dbReference>
<dbReference type="PANTHER" id="PTHR33529:SF2">
    <property type="entry name" value="LIPOPOLYSACCHARIDE EXPORT SYSTEM PERMEASE PROTEIN LPTG"/>
    <property type="match status" value="1"/>
</dbReference>
<keyword evidence="3 6" id="KW-0812">Transmembrane</keyword>
<dbReference type="GO" id="GO:0015920">
    <property type="term" value="P:lipopolysaccharide transport"/>
    <property type="evidence" value="ECO:0007669"/>
    <property type="project" value="TreeGrafter"/>
</dbReference>
<sequence length="198" mass="21392">MTLHLYFARKFLKNFLSVLFILFAILTLTALIEQIRRFGGFDDAGFGTLLVLAFLSVPEDLYKVLPLIMILATVSMVLGLARSSELVVARAAGRPALESLITPVLLAFLIGVFAVAAVNPIVAATQRQHEAQVARLSGASSTLSVTADGFWLRQGSREGQTVIRASSSNLDGTSLFDVTFLGFAPDSKPTYRIEADRA</sequence>
<reference evidence="7" key="1">
    <citation type="submission" date="2019-09" db="EMBL/GenBank/DDBJ databases">
        <title>Characterisation of the sponge microbiome using genome-centric metagenomics.</title>
        <authorList>
            <person name="Engelberts J.P."/>
            <person name="Robbins S.J."/>
            <person name="De Goeij J.M."/>
            <person name="Aranda M."/>
            <person name="Bell S.C."/>
            <person name="Webster N.S."/>
        </authorList>
    </citation>
    <scope>NUCLEOTIDE SEQUENCE</scope>
    <source>
        <strain evidence="7">SB0664_bin_43</strain>
    </source>
</reference>
<dbReference type="GO" id="GO:0043190">
    <property type="term" value="C:ATP-binding cassette (ABC) transporter complex"/>
    <property type="evidence" value="ECO:0007669"/>
    <property type="project" value="TreeGrafter"/>
</dbReference>
<accession>A0A6B0Y1E6</accession>